<dbReference type="GO" id="GO:0043565">
    <property type="term" value="F:sequence-specific DNA binding"/>
    <property type="evidence" value="ECO:0007669"/>
    <property type="project" value="InterPro"/>
</dbReference>
<dbReference type="SUPFAM" id="SSF46689">
    <property type="entry name" value="Homeodomain-like"/>
    <property type="match status" value="1"/>
</dbReference>
<dbReference type="PANTHER" id="PTHR43280:SF32">
    <property type="entry name" value="TRANSCRIPTIONAL REGULATORY PROTEIN"/>
    <property type="match status" value="1"/>
</dbReference>
<dbReference type="Pfam" id="PF12833">
    <property type="entry name" value="HTH_18"/>
    <property type="match status" value="1"/>
</dbReference>
<dbReference type="GO" id="GO:0003700">
    <property type="term" value="F:DNA-binding transcription factor activity"/>
    <property type="evidence" value="ECO:0007669"/>
    <property type="project" value="InterPro"/>
</dbReference>
<gene>
    <name evidence="5" type="ORF">GCM10011387_09450</name>
</gene>
<name>A0A916U532_9SPHI</name>
<dbReference type="Gene3D" id="2.60.120.10">
    <property type="entry name" value="Jelly Rolls"/>
    <property type="match status" value="1"/>
</dbReference>
<dbReference type="InterPro" id="IPR014710">
    <property type="entry name" value="RmlC-like_jellyroll"/>
</dbReference>
<dbReference type="PROSITE" id="PS01124">
    <property type="entry name" value="HTH_ARAC_FAMILY_2"/>
    <property type="match status" value="1"/>
</dbReference>
<organism evidence="5 6">
    <name type="scientific">Pedobacter quisquiliarum</name>
    <dbReference type="NCBI Taxonomy" id="1834438"/>
    <lineage>
        <taxon>Bacteria</taxon>
        <taxon>Pseudomonadati</taxon>
        <taxon>Bacteroidota</taxon>
        <taxon>Sphingobacteriia</taxon>
        <taxon>Sphingobacteriales</taxon>
        <taxon>Sphingobacteriaceae</taxon>
        <taxon>Pedobacter</taxon>
    </lineage>
</organism>
<evidence type="ECO:0000256" key="3">
    <source>
        <dbReference type="ARBA" id="ARBA00023163"/>
    </source>
</evidence>
<reference evidence="5" key="2">
    <citation type="submission" date="2020-09" db="EMBL/GenBank/DDBJ databases">
        <authorList>
            <person name="Sun Q."/>
            <person name="Zhou Y."/>
        </authorList>
    </citation>
    <scope>NUCLEOTIDE SEQUENCE</scope>
    <source>
        <strain evidence="5">CGMCC 1.15343</strain>
    </source>
</reference>
<keyword evidence="2" id="KW-0238">DNA-binding</keyword>
<keyword evidence="1" id="KW-0805">Transcription regulation</keyword>
<dbReference type="Proteomes" id="UP000651668">
    <property type="component" value="Unassembled WGS sequence"/>
</dbReference>
<dbReference type="InterPro" id="IPR037923">
    <property type="entry name" value="HTH-like"/>
</dbReference>
<dbReference type="InterPro" id="IPR018060">
    <property type="entry name" value="HTH_AraC"/>
</dbReference>
<evidence type="ECO:0000256" key="2">
    <source>
        <dbReference type="ARBA" id="ARBA00023125"/>
    </source>
</evidence>
<dbReference type="InterPro" id="IPR009057">
    <property type="entry name" value="Homeodomain-like_sf"/>
</dbReference>
<dbReference type="PANTHER" id="PTHR43280">
    <property type="entry name" value="ARAC-FAMILY TRANSCRIPTIONAL REGULATOR"/>
    <property type="match status" value="1"/>
</dbReference>
<reference evidence="5" key="1">
    <citation type="journal article" date="2014" name="Int. J. Syst. Evol. Microbiol.">
        <title>Complete genome sequence of Corynebacterium casei LMG S-19264T (=DSM 44701T), isolated from a smear-ripened cheese.</title>
        <authorList>
            <consortium name="US DOE Joint Genome Institute (JGI-PGF)"/>
            <person name="Walter F."/>
            <person name="Albersmeier A."/>
            <person name="Kalinowski J."/>
            <person name="Ruckert C."/>
        </authorList>
    </citation>
    <scope>NUCLEOTIDE SEQUENCE</scope>
    <source>
        <strain evidence="5">CGMCC 1.15343</strain>
    </source>
</reference>
<evidence type="ECO:0000259" key="4">
    <source>
        <dbReference type="PROSITE" id="PS01124"/>
    </source>
</evidence>
<keyword evidence="6" id="KW-1185">Reference proteome</keyword>
<evidence type="ECO:0000256" key="1">
    <source>
        <dbReference type="ARBA" id="ARBA00023015"/>
    </source>
</evidence>
<evidence type="ECO:0000313" key="6">
    <source>
        <dbReference type="Proteomes" id="UP000651668"/>
    </source>
</evidence>
<dbReference type="EMBL" id="BMIL01000003">
    <property type="protein sequence ID" value="GGC57883.1"/>
    <property type="molecule type" value="Genomic_DNA"/>
</dbReference>
<dbReference type="AlphaFoldDB" id="A0A916U532"/>
<dbReference type="InterPro" id="IPR003313">
    <property type="entry name" value="AraC-bd"/>
</dbReference>
<protein>
    <submittedName>
        <fullName evidence="5">AraC family transcriptional regulator</fullName>
    </submittedName>
</protein>
<feature type="domain" description="HTH araC/xylS-type" evidence="4">
    <location>
        <begin position="191"/>
        <end position="289"/>
    </location>
</feature>
<proteinExistence type="predicted"/>
<dbReference type="SUPFAM" id="SSF51215">
    <property type="entry name" value="Regulatory protein AraC"/>
    <property type="match status" value="1"/>
</dbReference>
<dbReference type="SMART" id="SM00342">
    <property type="entry name" value="HTH_ARAC"/>
    <property type="match status" value="1"/>
</dbReference>
<accession>A0A916U532</accession>
<sequence>MNVKTEIPVYDINNFREYKTQGLVASRFGHYAKAHAHLHSPHRHSFYHLVFFSQGTGHHHIDFKQFEVKPSSMYFMIPGQVHSWSFASEPDGYIINFSKDYFSNFLSNNTYFHNFSVFSGIADQQVIEVDEDTAAAIVESFEDILKEGAVNGLLRDDLVRSLLLQIFIRAERASGHKIEVTANSYNHTIFRNFQKLIAEHYTTLKLPKEYAALLYITPNHLNALCKDIMGVSAGELIREQVILEAKRLLINLDLSIAEVADKLNFSDHSYFIKFFKKHEGITPEKFRKSNILQHGK</sequence>
<dbReference type="Gene3D" id="1.10.10.60">
    <property type="entry name" value="Homeodomain-like"/>
    <property type="match status" value="1"/>
</dbReference>
<keyword evidence="3" id="KW-0804">Transcription</keyword>
<evidence type="ECO:0000313" key="5">
    <source>
        <dbReference type="EMBL" id="GGC57883.1"/>
    </source>
</evidence>
<dbReference type="InterPro" id="IPR020449">
    <property type="entry name" value="Tscrpt_reg_AraC-type_HTH"/>
</dbReference>
<dbReference type="Pfam" id="PF02311">
    <property type="entry name" value="AraC_binding"/>
    <property type="match status" value="1"/>
</dbReference>
<dbReference type="PRINTS" id="PR00032">
    <property type="entry name" value="HTHARAC"/>
</dbReference>
<comment type="caution">
    <text evidence="5">The sequence shown here is derived from an EMBL/GenBank/DDBJ whole genome shotgun (WGS) entry which is preliminary data.</text>
</comment>